<name>A0A7W8FY04_9FIRM</name>
<accession>A0A7W8FY04</accession>
<dbReference type="EMBL" id="JACHHD010000008">
    <property type="protein sequence ID" value="MBB5184916.1"/>
    <property type="molecule type" value="Genomic_DNA"/>
</dbReference>
<feature type="coiled-coil region" evidence="1">
    <location>
        <begin position="115"/>
        <end position="142"/>
    </location>
</feature>
<keyword evidence="1" id="KW-0175">Coiled coil</keyword>
<reference evidence="2 3" key="1">
    <citation type="submission" date="2020-08" db="EMBL/GenBank/DDBJ databases">
        <title>Genomic Encyclopedia of Type Strains, Phase IV (KMG-IV): sequencing the most valuable type-strain genomes for metagenomic binning, comparative biology and taxonomic classification.</title>
        <authorList>
            <person name="Goeker M."/>
        </authorList>
    </citation>
    <scope>NUCLEOTIDE SEQUENCE [LARGE SCALE GENOMIC DNA]</scope>
    <source>
        <strain evidence="2 3">DSM 26963</strain>
    </source>
</reference>
<sequence length="171" mass="20814">MQKKLVLAIKQKDFQSFDTLINRSLIRALFPPYNLEYLKLNRYLLEDNKGKIDQQFDLLLRASKKSQKEDIFLKAFEYYAFNQNKKKASKYFEELQKLKNPKITKYVNLIYDVFVLNQSNHIEELEKDFENVSQDQKRFYAQLLYVQYKNINNELKQNYYKEFLKASYEHC</sequence>
<protein>
    <submittedName>
        <fullName evidence="2">Archaellum biogenesis ATPase FlaH</fullName>
    </submittedName>
</protein>
<organism evidence="2 3">
    <name type="scientific">Faecalicoccus acidiformans</name>
    <dbReference type="NCBI Taxonomy" id="915173"/>
    <lineage>
        <taxon>Bacteria</taxon>
        <taxon>Bacillati</taxon>
        <taxon>Bacillota</taxon>
        <taxon>Erysipelotrichia</taxon>
        <taxon>Erysipelotrichales</taxon>
        <taxon>Erysipelotrichaceae</taxon>
        <taxon>Faecalicoccus</taxon>
    </lineage>
</organism>
<dbReference type="RefSeq" id="WP_183375318.1">
    <property type="nucleotide sequence ID" value="NZ_JACHHD010000008.1"/>
</dbReference>
<gene>
    <name evidence="2" type="ORF">HNQ43_000963</name>
</gene>
<evidence type="ECO:0000313" key="3">
    <source>
        <dbReference type="Proteomes" id="UP000521313"/>
    </source>
</evidence>
<comment type="caution">
    <text evidence="2">The sequence shown here is derived from an EMBL/GenBank/DDBJ whole genome shotgun (WGS) entry which is preliminary data.</text>
</comment>
<evidence type="ECO:0000313" key="2">
    <source>
        <dbReference type="EMBL" id="MBB5184916.1"/>
    </source>
</evidence>
<evidence type="ECO:0000256" key="1">
    <source>
        <dbReference type="SAM" id="Coils"/>
    </source>
</evidence>
<dbReference type="Proteomes" id="UP000521313">
    <property type="component" value="Unassembled WGS sequence"/>
</dbReference>
<dbReference type="AlphaFoldDB" id="A0A7W8FY04"/>
<proteinExistence type="predicted"/>